<protein>
    <submittedName>
        <fullName evidence="1">Uncharacterized protein</fullName>
    </submittedName>
</protein>
<organism evidence="1">
    <name type="scientific">Encephalitozoon cuniculi</name>
    <name type="common">Microsporidian parasite</name>
    <dbReference type="NCBI Taxonomy" id="6035"/>
    <lineage>
        <taxon>Eukaryota</taxon>
        <taxon>Fungi</taxon>
        <taxon>Fungi incertae sedis</taxon>
        <taxon>Microsporidia</taxon>
        <taxon>Unikaryonidae</taxon>
        <taxon>Encephalitozoon</taxon>
    </lineage>
</organism>
<dbReference type="VEuPathDB" id="MicrosporidiaDB:AEWR_010340"/>
<sequence length="254" mass="30087">MFHQYLAVEYDEAMEAPLDKTVSKEYKKYLEAASHVVRLDTLGPFFSLNEYNLSGEKIKTFSIELKGDEFYVIDGHLLLYRNGMIRIYRYDERFRCTRTRSMDLHLLTFLVKKKAMNQRCRFLFYNILLHLVKNNERKYDAKLREIMCYMCVDWMVDVKFGDRMVLCTYRNGESRVYNSRLQLISDSFSCRREKGIMECGAQKIRVTKSCVEIARDDWSFKSLISIGEVVQYIALGDSLFLLTRDSIKILSFEE</sequence>
<name>M1K9S9_ENCCN</name>
<proteinExistence type="predicted"/>
<accession>M1K9S9</accession>
<dbReference type="VEuPathDB" id="MicrosporidiaDB:AEWQ_010310"/>
<dbReference type="EMBL" id="KC513612">
    <property type="protein sequence ID" value="AGE96062.1"/>
    <property type="molecule type" value="Genomic_DNA"/>
</dbReference>
<gene>
    <name evidence="1" type="ORF">ECU01_0520</name>
</gene>
<dbReference type="VEuPathDB" id="MicrosporidiaDB:ECU01_0520"/>
<dbReference type="AlphaFoldDB" id="M1K9S9"/>
<dbReference type="OMA" id="IILWMKI"/>
<dbReference type="VEuPathDB" id="MicrosporidiaDB:AEWD_010340"/>
<reference evidence="1" key="1">
    <citation type="journal article" date="2013" name="Eukaryot. Cell">
        <title>Extremely Reduced Levels of Heterozygosity in the Vertebrate Pathogen Encephalitozoon cuniculi.</title>
        <authorList>
            <person name="Selman M."/>
            <person name="Sak B."/>
            <person name="Kvac M."/>
            <person name="Farinelli L."/>
            <person name="Weiss L.M."/>
            <person name="Corradi N."/>
        </authorList>
    </citation>
    <scope>NUCLEOTIDE SEQUENCE</scope>
</reference>
<evidence type="ECO:0000313" key="1">
    <source>
        <dbReference type="EMBL" id="AGE96062.1"/>
    </source>
</evidence>
<dbReference type="VEuPathDB" id="MicrosporidiaDB:M970_010340"/>